<comment type="catalytic activity">
    <reaction evidence="13 15">
        <text>riboflavin + ATP = FMN + ADP + H(+)</text>
        <dbReference type="Rhea" id="RHEA:14357"/>
        <dbReference type="ChEBI" id="CHEBI:15378"/>
        <dbReference type="ChEBI" id="CHEBI:30616"/>
        <dbReference type="ChEBI" id="CHEBI:57986"/>
        <dbReference type="ChEBI" id="CHEBI:58210"/>
        <dbReference type="ChEBI" id="CHEBI:456216"/>
        <dbReference type="EC" id="2.7.1.26"/>
    </reaction>
</comment>
<evidence type="ECO:0000256" key="4">
    <source>
        <dbReference type="ARBA" id="ARBA00022630"/>
    </source>
</evidence>
<dbReference type="InterPro" id="IPR023465">
    <property type="entry name" value="Riboflavin_kinase_dom_sf"/>
</dbReference>
<organism evidence="17 18">
    <name type="scientific">Anaeromyxobacter diazotrophicus</name>
    <dbReference type="NCBI Taxonomy" id="2590199"/>
    <lineage>
        <taxon>Bacteria</taxon>
        <taxon>Pseudomonadati</taxon>
        <taxon>Myxococcota</taxon>
        <taxon>Myxococcia</taxon>
        <taxon>Myxococcales</taxon>
        <taxon>Cystobacterineae</taxon>
        <taxon>Anaeromyxobacteraceae</taxon>
        <taxon>Anaeromyxobacter</taxon>
    </lineage>
</organism>
<feature type="domain" description="Riboflavin kinase" evidence="16">
    <location>
        <begin position="181"/>
        <end position="305"/>
    </location>
</feature>
<dbReference type="PANTHER" id="PTHR22749">
    <property type="entry name" value="RIBOFLAVIN KINASE/FMN ADENYLYLTRANSFERASE"/>
    <property type="match status" value="1"/>
</dbReference>
<keyword evidence="7 15" id="KW-0548">Nucleotidyltransferase</keyword>
<dbReference type="Pfam" id="PF01687">
    <property type="entry name" value="Flavokinase"/>
    <property type="match status" value="1"/>
</dbReference>
<evidence type="ECO:0000256" key="13">
    <source>
        <dbReference type="ARBA" id="ARBA00047880"/>
    </source>
</evidence>
<dbReference type="GO" id="GO:0009231">
    <property type="term" value="P:riboflavin biosynthetic process"/>
    <property type="evidence" value="ECO:0007669"/>
    <property type="project" value="InterPro"/>
</dbReference>
<dbReference type="GO" id="GO:0005524">
    <property type="term" value="F:ATP binding"/>
    <property type="evidence" value="ECO:0007669"/>
    <property type="project" value="UniProtKB-UniRule"/>
</dbReference>
<dbReference type="InterPro" id="IPR014729">
    <property type="entry name" value="Rossmann-like_a/b/a_fold"/>
</dbReference>
<dbReference type="Gene3D" id="2.40.30.30">
    <property type="entry name" value="Riboflavin kinase-like"/>
    <property type="match status" value="1"/>
</dbReference>
<dbReference type="GO" id="GO:0006747">
    <property type="term" value="P:FAD biosynthetic process"/>
    <property type="evidence" value="ECO:0007669"/>
    <property type="project" value="UniProtKB-UniRule"/>
</dbReference>
<dbReference type="NCBIfam" id="TIGR00083">
    <property type="entry name" value="ribF"/>
    <property type="match status" value="1"/>
</dbReference>
<evidence type="ECO:0000256" key="2">
    <source>
        <dbReference type="ARBA" id="ARBA00004726"/>
    </source>
</evidence>
<evidence type="ECO:0000256" key="9">
    <source>
        <dbReference type="ARBA" id="ARBA00022777"/>
    </source>
</evidence>
<evidence type="ECO:0000259" key="16">
    <source>
        <dbReference type="SMART" id="SM00904"/>
    </source>
</evidence>
<keyword evidence="9 15" id="KW-0418">Kinase</keyword>
<keyword evidence="18" id="KW-1185">Reference proteome</keyword>
<evidence type="ECO:0000313" key="18">
    <source>
        <dbReference type="Proteomes" id="UP000503640"/>
    </source>
</evidence>
<keyword evidence="11 15" id="KW-0067">ATP-binding</keyword>
<comment type="function">
    <text evidence="1">Catalyzes the phosphorylation of riboflavin to FMN followed by the adenylation of FMN to FAD.</text>
</comment>
<dbReference type="Pfam" id="PF06574">
    <property type="entry name" value="FAD_syn"/>
    <property type="match status" value="1"/>
</dbReference>
<evidence type="ECO:0000256" key="11">
    <source>
        <dbReference type="ARBA" id="ARBA00022840"/>
    </source>
</evidence>
<dbReference type="PIRSF" id="PIRSF004491">
    <property type="entry name" value="FAD_Synth"/>
    <property type="match status" value="1"/>
</dbReference>
<sequence>MEVYRSLAEAGALRGCAVAVGNFDGVHLGHRRLFEVARELSAARGAPAAALTFEPHPVRVLRPQLAPPLLTPLARKLELLAGCALDAAVVQPFDLAYAATDAEAFVARDLVGHLGARDVVVGQDFTAGRGRTRVDRLRELLAAHGARLTVVEPVAWEGLVVSSTKIRELLLEGQVEAAAPLLGRPHDVEGPVERGAGRGRGLGFATANLRPQAMLPANGVYAVRAWSGGAELAGVANVGVKPTVQRSGTVSLEAHLLDADARDRYGEPLRVAFVARLREERRFASLEALREQIAEDAERARAVLSGAGTM</sequence>
<dbReference type="InterPro" id="IPR023468">
    <property type="entry name" value="Riboflavin_kinase"/>
</dbReference>
<evidence type="ECO:0000256" key="8">
    <source>
        <dbReference type="ARBA" id="ARBA00022741"/>
    </source>
</evidence>
<dbReference type="EMBL" id="BJTG01000001">
    <property type="protein sequence ID" value="GEJ55669.1"/>
    <property type="molecule type" value="Genomic_DNA"/>
</dbReference>
<keyword evidence="8 15" id="KW-0547">Nucleotide-binding</keyword>
<evidence type="ECO:0000256" key="7">
    <source>
        <dbReference type="ARBA" id="ARBA00022695"/>
    </source>
</evidence>
<dbReference type="InterPro" id="IPR002606">
    <property type="entry name" value="Riboflavin_kinase_bac"/>
</dbReference>
<dbReference type="AlphaFoldDB" id="A0A7I9VHE0"/>
<comment type="similarity">
    <text evidence="15">Belongs to the ribF family.</text>
</comment>
<accession>A0A7I9VHE0</accession>
<dbReference type="PANTHER" id="PTHR22749:SF6">
    <property type="entry name" value="RIBOFLAVIN KINASE"/>
    <property type="match status" value="1"/>
</dbReference>
<gene>
    <name evidence="17" type="primary">ribF</name>
    <name evidence="17" type="ORF">AMYX_04100</name>
</gene>
<dbReference type="GO" id="GO:0003919">
    <property type="term" value="F:FMN adenylyltransferase activity"/>
    <property type="evidence" value="ECO:0007669"/>
    <property type="project" value="UniProtKB-UniRule"/>
</dbReference>
<evidence type="ECO:0000256" key="15">
    <source>
        <dbReference type="PIRNR" id="PIRNR004491"/>
    </source>
</evidence>
<evidence type="ECO:0000256" key="14">
    <source>
        <dbReference type="ARBA" id="ARBA00049494"/>
    </source>
</evidence>
<evidence type="ECO:0000256" key="5">
    <source>
        <dbReference type="ARBA" id="ARBA00022643"/>
    </source>
</evidence>
<name>A0A7I9VHE0_9BACT</name>
<dbReference type="GO" id="GO:0009398">
    <property type="term" value="P:FMN biosynthetic process"/>
    <property type="evidence" value="ECO:0007669"/>
    <property type="project" value="UniProtKB-UniRule"/>
</dbReference>
<keyword evidence="12" id="KW-0511">Multifunctional enzyme</keyword>
<dbReference type="RefSeq" id="WP_176062453.1">
    <property type="nucleotide sequence ID" value="NZ_BJTG01000001.1"/>
</dbReference>
<comment type="caution">
    <text evidence="17">The sequence shown here is derived from an EMBL/GenBank/DDBJ whole genome shotgun (WGS) entry which is preliminary data.</text>
</comment>
<evidence type="ECO:0000256" key="1">
    <source>
        <dbReference type="ARBA" id="ARBA00002121"/>
    </source>
</evidence>
<comment type="catalytic activity">
    <reaction evidence="14 15">
        <text>FMN + ATP + H(+) = FAD + diphosphate</text>
        <dbReference type="Rhea" id="RHEA:17237"/>
        <dbReference type="ChEBI" id="CHEBI:15378"/>
        <dbReference type="ChEBI" id="CHEBI:30616"/>
        <dbReference type="ChEBI" id="CHEBI:33019"/>
        <dbReference type="ChEBI" id="CHEBI:57692"/>
        <dbReference type="ChEBI" id="CHEBI:58210"/>
        <dbReference type="EC" id="2.7.7.2"/>
    </reaction>
</comment>
<protein>
    <recommendedName>
        <fullName evidence="15">Riboflavin biosynthesis protein</fullName>
    </recommendedName>
    <domain>
        <recommendedName>
            <fullName evidence="15">Riboflavin kinase</fullName>
            <ecNumber evidence="15">2.7.1.26</ecNumber>
        </recommendedName>
        <alternativeName>
            <fullName evidence="15">Flavokinase</fullName>
        </alternativeName>
    </domain>
    <domain>
        <recommendedName>
            <fullName evidence="15">FMN adenylyltransferase</fullName>
            <ecNumber evidence="15">2.7.7.2</ecNumber>
        </recommendedName>
        <alternativeName>
            <fullName evidence="15">FAD pyrophosphorylase</fullName>
        </alternativeName>
        <alternativeName>
            <fullName evidence="15">FAD synthase</fullName>
        </alternativeName>
    </domain>
</protein>
<proteinExistence type="inferred from homology"/>
<evidence type="ECO:0000313" key="17">
    <source>
        <dbReference type="EMBL" id="GEJ55669.1"/>
    </source>
</evidence>
<dbReference type="SMART" id="SM00904">
    <property type="entry name" value="Flavokinase"/>
    <property type="match status" value="1"/>
</dbReference>
<dbReference type="GO" id="GO:0008531">
    <property type="term" value="F:riboflavin kinase activity"/>
    <property type="evidence" value="ECO:0007669"/>
    <property type="project" value="UniProtKB-UniRule"/>
</dbReference>
<dbReference type="FunFam" id="3.40.50.620:FF:000021">
    <property type="entry name" value="Riboflavin biosynthesis protein"/>
    <property type="match status" value="1"/>
</dbReference>
<keyword evidence="5 15" id="KW-0288">FMN</keyword>
<keyword evidence="4 15" id="KW-0285">Flavoprotein</keyword>
<dbReference type="CDD" id="cd02064">
    <property type="entry name" value="FAD_synthetase_N"/>
    <property type="match status" value="1"/>
</dbReference>
<evidence type="ECO:0000256" key="6">
    <source>
        <dbReference type="ARBA" id="ARBA00022679"/>
    </source>
</evidence>
<dbReference type="InterPro" id="IPR015864">
    <property type="entry name" value="FAD_synthase"/>
</dbReference>
<dbReference type="InterPro" id="IPR015865">
    <property type="entry name" value="Riboflavin_kinase_bac/euk"/>
</dbReference>
<dbReference type="Gene3D" id="3.40.50.620">
    <property type="entry name" value="HUPs"/>
    <property type="match status" value="1"/>
</dbReference>
<evidence type="ECO:0000256" key="10">
    <source>
        <dbReference type="ARBA" id="ARBA00022827"/>
    </source>
</evidence>
<comment type="pathway">
    <text evidence="2 15">Cofactor biosynthesis; FAD biosynthesis; FAD from FMN: step 1/1.</text>
</comment>
<dbReference type="UniPathway" id="UPA00277">
    <property type="reaction ID" value="UER00407"/>
</dbReference>
<keyword evidence="6 15" id="KW-0808">Transferase</keyword>
<comment type="pathway">
    <text evidence="3 15">Cofactor biosynthesis; FMN biosynthesis; FMN from riboflavin (ATP route): step 1/1.</text>
</comment>
<dbReference type="SUPFAM" id="SSF82114">
    <property type="entry name" value="Riboflavin kinase-like"/>
    <property type="match status" value="1"/>
</dbReference>
<evidence type="ECO:0000256" key="12">
    <source>
        <dbReference type="ARBA" id="ARBA00023268"/>
    </source>
</evidence>
<evidence type="ECO:0000256" key="3">
    <source>
        <dbReference type="ARBA" id="ARBA00005201"/>
    </source>
</evidence>
<dbReference type="Proteomes" id="UP000503640">
    <property type="component" value="Unassembled WGS sequence"/>
</dbReference>
<keyword evidence="10 15" id="KW-0274">FAD</keyword>
<dbReference type="EC" id="2.7.7.2" evidence="15"/>
<dbReference type="UniPathway" id="UPA00276">
    <property type="reaction ID" value="UER00406"/>
</dbReference>
<reference evidence="18" key="1">
    <citation type="journal article" date="2020" name="Appl. Environ. Microbiol.">
        <title>Diazotrophic Anaeromyxobacter Isolates from Soils.</title>
        <authorList>
            <person name="Masuda Y."/>
            <person name="Yamanaka H."/>
            <person name="Xu Z.X."/>
            <person name="Shiratori Y."/>
            <person name="Aono T."/>
            <person name="Amachi S."/>
            <person name="Senoo K."/>
            <person name="Itoh H."/>
        </authorList>
    </citation>
    <scope>NUCLEOTIDE SEQUENCE [LARGE SCALE GENOMIC DNA]</scope>
    <source>
        <strain evidence="18">R267</strain>
    </source>
</reference>
<dbReference type="EC" id="2.7.1.26" evidence="15"/>
<dbReference type="SUPFAM" id="SSF52374">
    <property type="entry name" value="Nucleotidylyl transferase"/>
    <property type="match status" value="1"/>
</dbReference>